<dbReference type="EMBL" id="AKHY01000182">
    <property type="protein sequence ID" value="EIT75249.1"/>
    <property type="molecule type" value="Genomic_DNA"/>
</dbReference>
<reference evidence="1 2" key="1">
    <citation type="journal article" date="2012" name="Eukaryot. Cell">
        <title>Draft genome sequence of Aspergillus oryzae strain 3.042.</title>
        <authorList>
            <person name="Zhao G."/>
            <person name="Yao Y."/>
            <person name="Qi W."/>
            <person name="Wang C."/>
            <person name="Hou L."/>
            <person name="Zeng B."/>
            <person name="Cao X."/>
        </authorList>
    </citation>
    <scope>NUCLEOTIDE SEQUENCE [LARGE SCALE GENOMIC DNA]</scope>
    <source>
        <strain evidence="1 2">3.042</strain>
    </source>
</reference>
<evidence type="ECO:0000313" key="2">
    <source>
        <dbReference type="Proteomes" id="UP000002812"/>
    </source>
</evidence>
<evidence type="ECO:0000313" key="1">
    <source>
        <dbReference type="EMBL" id="EIT75249.1"/>
    </source>
</evidence>
<name>I7ZT81_ASPO3</name>
<protein>
    <submittedName>
        <fullName evidence="1">Uncharacterized protein</fullName>
    </submittedName>
</protein>
<accession>I7ZT81</accession>
<gene>
    <name evidence="1" type="ORF">Ao3042_09096</name>
</gene>
<dbReference type="AlphaFoldDB" id="I7ZT81"/>
<dbReference type="HOGENOM" id="CLU_1695103_0_0_1"/>
<organism evidence="1 2">
    <name type="scientific">Aspergillus oryzae (strain 3.042)</name>
    <name type="common">Yellow koji mold</name>
    <dbReference type="NCBI Taxonomy" id="1160506"/>
    <lineage>
        <taxon>Eukaryota</taxon>
        <taxon>Fungi</taxon>
        <taxon>Dikarya</taxon>
        <taxon>Ascomycota</taxon>
        <taxon>Pezizomycotina</taxon>
        <taxon>Eurotiomycetes</taxon>
        <taxon>Eurotiomycetidae</taxon>
        <taxon>Eurotiales</taxon>
        <taxon>Aspergillaceae</taxon>
        <taxon>Aspergillus</taxon>
        <taxon>Aspergillus subgen. Circumdati</taxon>
    </lineage>
</organism>
<sequence length="155" mass="18019">MGSIPWVPVPSKPRYVQSQWTFNNVSHNGIPHRTMYWEARNPQQVYSYYPRYYIDVCEHELDSTLDTKNALFNCEEVKQNSLTKSLVTSPMTLFIPSILISDYIGSLRSKLIYPISKKWASGEIKQYYRYMRPSSIDAPAPARENTEVRILGFLS</sequence>
<comment type="caution">
    <text evidence="1">The sequence shown here is derived from an EMBL/GenBank/DDBJ whole genome shotgun (WGS) entry which is preliminary data.</text>
</comment>
<proteinExistence type="predicted"/>
<dbReference type="Proteomes" id="UP000002812">
    <property type="component" value="Unassembled WGS sequence"/>
</dbReference>
<reference evidence="2" key="2">
    <citation type="submission" date="2012-06" db="EMBL/GenBank/DDBJ databases">
        <title>Comparative genomic analyses of Aspergillus oryzae 3.042 and A. oryzae RIB40 for soy-sauce fermentation.</title>
        <authorList>
            <person name="Zhao G."/>
            <person name="Hou L."/>
            <person name="Wang C."/>
            <person name="Cao X."/>
        </authorList>
    </citation>
    <scope>NUCLEOTIDE SEQUENCE [LARGE SCALE GENOMIC DNA]</scope>
    <source>
        <strain evidence="2">3.042</strain>
    </source>
</reference>